<dbReference type="OrthoDB" id="5431540at2"/>
<dbReference type="AlphaFoldDB" id="A0A5C6RYV7"/>
<evidence type="ECO:0000313" key="2">
    <source>
        <dbReference type="EMBL" id="TXB66552.1"/>
    </source>
</evidence>
<sequence length="358" mass="40661">MWRQALLFLIPLFLSTTARAQADYRVIGAAQLIEQSFESDFFVSQVVDDRAFRANLGIVNRGADRNLKRPLILEAHFWEHLTARAQRWARPAEGADAVTVRVKELFFWEHLYQDDEGQGFIRLKVSFETTDGKQQEIALQLSGPHLTVAHGHSPRLEDAFFQCLQRYQQVRQHGSAYVHAANSSSSRAIPANASAKNFLDLHNGSLAPFTGRLKPISRKNLNRFSLKSRKDQEKSDLYAIKVGQEWFLRGYTYPGGGNYFTRVLESGRYWFLIDRMYTEPDSDLFGRGVFAGSMAGIVLDTYTGVPHIVNDEFMEELLEGYPDLKGKYIFQDILDNPVQLGRIQAVIAEINSRYEGGG</sequence>
<keyword evidence="1" id="KW-0732">Signal</keyword>
<evidence type="ECO:0000313" key="3">
    <source>
        <dbReference type="Proteomes" id="UP000321580"/>
    </source>
</evidence>
<evidence type="ECO:0008006" key="4">
    <source>
        <dbReference type="Google" id="ProtNLM"/>
    </source>
</evidence>
<evidence type="ECO:0000256" key="1">
    <source>
        <dbReference type="SAM" id="SignalP"/>
    </source>
</evidence>
<proteinExistence type="predicted"/>
<gene>
    <name evidence="2" type="ORF">FRY97_05020</name>
</gene>
<name>A0A5C6RYV7_9BACT</name>
<organism evidence="2 3">
    <name type="scientific">Phaeodactylibacter luteus</name>
    <dbReference type="NCBI Taxonomy" id="1564516"/>
    <lineage>
        <taxon>Bacteria</taxon>
        <taxon>Pseudomonadati</taxon>
        <taxon>Bacteroidota</taxon>
        <taxon>Saprospiria</taxon>
        <taxon>Saprospirales</taxon>
        <taxon>Haliscomenobacteraceae</taxon>
        <taxon>Phaeodactylibacter</taxon>
    </lineage>
</organism>
<comment type="caution">
    <text evidence="2">The sequence shown here is derived from an EMBL/GenBank/DDBJ whole genome shotgun (WGS) entry which is preliminary data.</text>
</comment>
<dbReference type="RefSeq" id="WP_147166341.1">
    <property type="nucleotide sequence ID" value="NZ_VOOR01000007.1"/>
</dbReference>
<keyword evidence="3" id="KW-1185">Reference proteome</keyword>
<feature type="signal peptide" evidence="1">
    <location>
        <begin position="1"/>
        <end position="20"/>
    </location>
</feature>
<protein>
    <recommendedName>
        <fullName evidence="4">YARHG domain-containing protein</fullName>
    </recommendedName>
</protein>
<reference evidence="2 3" key="1">
    <citation type="submission" date="2019-08" db="EMBL/GenBank/DDBJ databases">
        <title>Genome of Phaeodactylibacter luteus.</title>
        <authorList>
            <person name="Bowman J.P."/>
        </authorList>
    </citation>
    <scope>NUCLEOTIDE SEQUENCE [LARGE SCALE GENOMIC DNA]</scope>
    <source>
        <strain evidence="2 3">KCTC 42180</strain>
    </source>
</reference>
<feature type="chain" id="PRO_5022884723" description="YARHG domain-containing protein" evidence="1">
    <location>
        <begin position="21"/>
        <end position="358"/>
    </location>
</feature>
<dbReference type="EMBL" id="VOOR01000007">
    <property type="protein sequence ID" value="TXB66552.1"/>
    <property type="molecule type" value="Genomic_DNA"/>
</dbReference>
<accession>A0A5C6RYV7</accession>
<dbReference type="Proteomes" id="UP000321580">
    <property type="component" value="Unassembled WGS sequence"/>
</dbReference>